<protein>
    <submittedName>
        <fullName evidence="1">Uncharacterized protein</fullName>
    </submittedName>
</protein>
<dbReference type="EMBL" id="CM039428">
    <property type="protein sequence ID" value="KAI4352255.1"/>
    <property type="molecule type" value="Genomic_DNA"/>
</dbReference>
<accession>A0ACB9PU21</accession>
<proteinExistence type="predicted"/>
<evidence type="ECO:0000313" key="1">
    <source>
        <dbReference type="EMBL" id="KAI4352255.1"/>
    </source>
</evidence>
<comment type="caution">
    <text evidence="1">The sequence shown here is derived from an EMBL/GenBank/DDBJ whole genome shotgun (WGS) entry which is preliminary data.</text>
</comment>
<evidence type="ECO:0000313" key="2">
    <source>
        <dbReference type="Proteomes" id="UP000828941"/>
    </source>
</evidence>
<gene>
    <name evidence="1" type="ORF">L6164_006525</name>
</gene>
<sequence>MMKTCNSIIAINYNVTNIIISRFWKLSSQKYTILRPLHFDRAHELIVQMLDPYGHRAKHRRGRTLGHQWAEEVIIEGINQLKEEPRRHMRRRVEWKFWVDSAWGLGPIALEAGRYCAHDSYHF</sequence>
<name>A0ACB9PU21_BAUVA</name>
<organism evidence="1 2">
    <name type="scientific">Bauhinia variegata</name>
    <name type="common">Purple orchid tree</name>
    <name type="synonym">Phanera variegata</name>
    <dbReference type="NCBI Taxonomy" id="167791"/>
    <lineage>
        <taxon>Eukaryota</taxon>
        <taxon>Viridiplantae</taxon>
        <taxon>Streptophyta</taxon>
        <taxon>Embryophyta</taxon>
        <taxon>Tracheophyta</taxon>
        <taxon>Spermatophyta</taxon>
        <taxon>Magnoliopsida</taxon>
        <taxon>eudicotyledons</taxon>
        <taxon>Gunneridae</taxon>
        <taxon>Pentapetalae</taxon>
        <taxon>rosids</taxon>
        <taxon>fabids</taxon>
        <taxon>Fabales</taxon>
        <taxon>Fabaceae</taxon>
        <taxon>Cercidoideae</taxon>
        <taxon>Cercideae</taxon>
        <taxon>Bauhiniinae</taxon>
        <taxon>Bauhinia</taxon>
    </lineage>
</organism>
<reference evidence="1 2" key="1">
    <citation type="journal article" date="2022" name="DNA Res.">
        <title>Chromosomal-level genome assembly of the orchid tree Bauhinia variegata (Leguminosae; Cercidoideae) supports the allotetraploid origin hypothesis of Bauhinia.</title>
        <authorList>
            <person name="Zhong Y."/>
            <person name="Chen Y."/>
            <person name="Zheng D."/>
            <person name="Pang J."/>
            <person name="Liu Y."/>
            <person name="Luo S."/>
            <person name="Meng S."/>
            <person name="Qian L."/>
            <person name="Wei D."/>
            <person name="Dai S."/>
            <person name="Zhou R."/>
        </authorList>
    </citation>
    <scope>NUCLEOTIDE SEQUENCE [LARGE SCALE GENOMIC DNA]</scope>
    <source>
        <strain evidence="1">BV-YZ2020</strain>
    </source>
</reference>
<dbReference type="Proteomes" id="UP000828941">
    <property type="component" value="Chromosome 3"/>
</dbReference>
<keyword evidence="2" id="KW-1185">Reference proteome</keyword>